<keyword evidence="2" id="KW-1185">Reference proteome</keyword>
<dbReference type="OrthoDB" id="6429007at2759"/>
<evidence type="ECO:0000313" key="1">
    <source>
        <dbReference type="EMBL" id="GBL94009.1"/>
    </source>
</evidence>
<reference evidence="1 2" key="1">
    <citation type="journal article" date="2019" name="Sci. Rep.">
        <title>Orb-weaving spider Araneus ventricosus genome elucidates the spidroin gene catalogue.</title>
        <authorList>
            <person name="Kono N."/>
            <person name="Nakamura H."/>
            <person name="Ohtoshi R."/>
            <person name="Moran D.A.P."/>
            <person name="Shinohara A."/>
            <person name="Yoshida Y."/>
            <person name="Fujiwara M."/>
            <person name="Mori M."/>
            <person name="Tomita M."/>
            <person name="Arakawa K."/>
        </authorList>
    </citation>
    <scope>NUCLEOTIDE SEQUENCE [LARGE SCALE GENOMIC DNA]</scope>
</reference>
<evidence type="ECO:0000313" key="2">
    <source>
        <dbReference type="Proteomes" id="UP000499080"/>
    </source>
</evidence>
<proteinExistence type="predicted"/>
<evidence type="ECO:0008006" key="3">
    <source>
        <dbReference type="Google" id="ProtNLM"/>
    </source>
</evidence>
<name>A0A4Y2BQT3_ARAVE</name>
<gene>
    <name evidence="1" type="ORF">AVEN_76724_1</name>
</gene>
<accession>A0A4Y2BQT3</accession>
<dbReference type="EMBL" id="BGPR01000098">
    <property type="protein sequence ID" value="GBL94009.1"/>
    <property type="molecule type" value="Genomic_DNA"/>
</dbReference>
<dbReference type="AlphaFoldDB" id="A0A4Y2BQT3"/>
<sequence length="163" mass="18969">MFPIVDEFIKTYNVEEKNVKIVFVTIENHLAMLTKNFKKCFLADENLVASYEWLEIHFEIAEEEIFIHFKASGEIKRQFSNKSVFAFWTGVDDEFSALKTRAFRILLTFSASYLCETEFSEVAALKTEYRSQLNIEKEFRVSISNIKPSIEKLCSARQAKGSH</sequence>
<dbReference type="PANTHER" id="PTHR45913:SF19">
    <property type="entry name" value="LOW QUALITY PROTEIN: ZINC FINGER BED DOMAIN-CONTAINING PROTEIN 5-LIKE"/>
    <property type="match status" value="1"/>
</dbReference>
<dbReference type="PANTHER" id="PTHR45913">
    <property type="entry name" value="EPM2A-INTERACTING PROTEIN 1"/>
    <property type="match status" value="1"/>
</dbReference>
<protein>
    <recommendedName>
        <fullName evidence="3">HAT C-terminal dimerisation domain-containing protein</fullName>
    </recommendedName>
</protein>
<comment type="caution">
    <text evidence="1">The sequence shown here is derived from an EMBL/GenBank/DDBJ whole genome shotgun (WGS) entry which is preliminary data.</text>
</comment>
<organism evidence="1 2">
    <name type="scientific">Araneus ventricosus</name>
    <name type="common">Orbweaver spider</name>
    <name type="synonym">Epeira ventricosa</name>
    <dbReference type="NCBI Taxonomy" id="182803"/>
    <lineage>
        <taxon>Eukaryota</taxon>
        <taxon>Metazoa</taxon>
        <taxon>Ecdysozoa</taxon>
        <taxon>Arthropoda</taxon>
        <taxon>Chelicerata</taxon>
        <taxon>Arachnida</taxon>
        <taxon>Araneae</taxon>
        <taxon>Araneomorphae</taxon>
        <taxon>Entelegynae</taxon>
        <taxon>Araneoidea</taxon>
        <taxon>Araneidae</taxon>
        <taxon>Araneus</taxon>
    </lineage>
</organism>
<dbReference type="Proteomes" id="UP000499080">
    <property type="component" value="Unassembled WGS sequence"/>
</dbReference>